<dbReference type="GO" id="GO:0008671">
    <property type="term" value="F:2-dehydro-3-deoxygalactonokinase activity"/>
    <property type="evidence" value="ECO:0007669"/>
    <property type="project" value="InterPro"/>
</dbReference>
<evidence type="ECO:0000313" key="2">
    <source>
        <dbReference type="Proteomes" id="UP000199340"/>
    </source>
</evidence>
<dbReference type="InterPro" id="IPR042257">
    <property type="entry name" value="DGOK_C"/>
</dbReference>
<evidence type="ECO:0000313" key="1">
    <source>
        <dbReference type="EMBL" id="SDI85684.1"/>
    </source>
</evidence>
<keyword evidence="1" id="KW-0418">Kinase</keyword>
<keyword evidence="2" id="KW-1185">Reference proteome</keyword>
<dbReference type="AlphaFoldDB" id="A0A1G8NZL0"/>
<proteinExistence type="predicted"/>
<gene>
    <name evidence="1" type="ORF">SAMN05421850_10622</name>
</gene>
<dbReference type="Proteomes" id="UP000199340">
    <property type="component" value="Unassembled WGS sequence"/>
</dbReference>
<dbReference type="Gene3D" id="3.30.420.310">
    <property type="entry name" value="2-keto-3-deoxy-galactonokinase, C-terminal domain"/>
    <property type="match status" value="1"/>
</dbReference>
<sequence length="214" mass="22506">MAQTWHAAIETPDGTELWQVAGDDAMRVANGQPDVTISDATAAQTFPCDLKGSAPLHQTSPQGHLPARARLMTLGAVADSLNWDGIVLVLLPDSAHWTHVSAGEAISTLGTLTPALARQLGAEGHLDQAAMDEVMTRPERLTAALFARPDMALSHLVGADLAAAKRWWLGQQIRVVGDGALAQAFVDALMTQGAPVMQIGREAATSRGLVSLAH</sequence>
<dbReference type="InterPro" id="IPR007729">
    <property type="entry name" value="DGOK"/>
</dbReference>
<dbReference type="GO" id="GO:0034194">
    <property type="term" value="P:D-galactonate catabolic process"/>
    <property type="evidence" value="ECO:0007669"/>
    <property type="project" value="InterPro"/>
</dbReference>
<accession>A0A1G8NZL0</accession>
<dbReference type="EMBL" id="FNEB01000006">
    <property type="protein sequence ID" value="SDI85684.1"/>
    <property type="molecule type" value="Genomic_DNA"/>
</dbReference>
<dbReference type="RefSeq" id="WP_090028916.1">
    <property type="nucleotide sequence ID" value="NZ_FNEB01000006.1"/>
</dbReference>
<dbReference type="Pfam" id="PF05035">
    <property type="entry name" value="DGOK"/>
    <property type="match status" value="1"/>
</dbReference>
<reference evidence="1 2" key="1">
    <citation type="submission" date="2016-10" db="EMBL/GenBank/DDBJ databases">
        <authorList>
            <person name="de Groot N.N."/>
        </authorList>
    </citation>
    <scope>NUCLEOTIDE SEQUENCE [LARGE SCALE GENOMIC DNA]</scope>
    <source>
        <strain evidence="1 2">DSM 28010</strain>
    </source>
</reference>
<dbReference type="OrthoDB" id="256574at2"/>
<dbReference type="STRING" id="490829.SAMN05421850_10622"/>
<keyword evidence="1" id="KW-0808">Transferase</keyword>
<protein>
    <submittedName>
        <fullName evidence="1">2-dehydro-3-deoxygalactonokinase</fullName>
    </submittedName>
</protein>
<organism evidence="1 2">
    <name type="scientific">Lutimaribacter saemankumensis</name>
    <dbReference type="NCBI Taxonomy" id="490829"/>
    <lineage>
        <taxon>Bacteria</taxon>
        <taxon>Pseudomonadati</taxon>
        <taxon>Pseudomonadota</taxon>
        <taxon>Alphaproteobacteria</taxon>
        <taxon>Rhodobacterales</taxon>
        <taxon>Roseobacteraceae</taxon>
        <taxon>Lutimaribacter</taxon>
    </lineage>
</organism>
<name>A0A1G8NZL0_9RHOB</name>